<protein>
    <recommendedName>
        <fullName evidence="4">Large ribosomal subunit protein uL4m</fullName>
    </recommendedName>
</protein>
<organism evidence="6 7">
    <name type="scientific">Spizellomyces punctatus (strain DAOM BR117)</name>
    <dbReference type="NCBI Taxonomy" id="645134"/>
    <lineage>
        <taxon>Eukaryota</taxon>
        <taxon>Fungi</taxon>
        <taxon>Fungi incertae sedis</taxon>
        <taxon>Chytridiomycota</taxon>
        <taxon>Chytridiomycota incertae sedis</taxon>
        <taxon>Chytridiomycetes</taxon>
        <taxon>Spizellomycetales</taxon>
        <taxon>Spizellomycetaceae</taxon>
        <taxon>Spizellomyces</taxon>
    </lineage>
</organism>
<dbReference type="InParanoid" id="A0A0L0HLR4"/>
<evidence type="ECO:0000313" key="6">
    <source>
        <dbReference type="EMBL" id="KND01749.1"/>
    </source>
</evidence>
<dbReference type="Pfam" id="PF00573">
    <property type="entry name" value="Ribosomal_L4"/>
    <property type="match status" value="1"/>
</dbReference>
<feature type="region of interest" description="Disordered" evidence="5">
    <location>
        <begin position="145"/>
        <end position="165"/>
    </location>
</feature>
<name>A0A0L0HLR4_SPIPD</name>
<evidence type="ECO:0000256" key="5">
    <source>
        <dbReference type="SAM" id="MobiDB-lite"/>
    </source>
</evidence>
<keyword evidence="7" id="KW-1185">Reference proteome</keyword>
<dbReference type="RefSeq" id="XP_016609788.1">
    <property type="nucleotide sequence ID" value="XM_016751804.1"/>
</dbReference>
<dbReference type="NCBIfam" id="TIGR03953">
    <property type="entry name" value="rplD_bact"/>
    <property type="match status" value="1"/>
</dbReference>
<comment type="similarity">
    <text evidence="1">Belongs to the universal ribosomal protein uL4 family.</text>
</comment>
<keyword evidence="3" id="KW-0687">Ribonucleoprotein</keyword>
<dbReference type="GO" id="GO:0006412">
    <property type="term" value="P:translation"/>
    <property type="evidence" value="ECO:0007669"/>
    <property type="project" value="InterPro"/>
</dbReference>
<dbReference type="GO" id="GO:0003735">
    <property type="term" value="F:structural constituent of ribosome"/>
    <property type="evidence" value="ECO:0007669"/>
    <property type="project" value="InterPro"/>
</dbReference>
<dbReference type="EMBL" id="KQ257454">
    <property type="protein sequence ID" value="KND01749.1"/>
    <property type="molecule type" value="Genomic_DNA"/>
</dbReference>
<dbReference type="InterPro" id="IPR013005">
    <property type="entry name" value="Ribosomal_uL4-like"/>
</dbReference>
<dbReference type="GeneID" id="27687052"/>
<dbReference type="VEuPathDB" id="FungiDB:SPPG_03543"/>
<sequence length="316" mass="35330">MVASPLLRTVFPFRSYGCTLSPVYQTVRRQLATTASTAVVTTVHLPTASGQEIPALLHPLTPVIRGADRVREEHVERYTDKENHYWKSPTVQAFLNSFASGEPIGLIELDRTVFGATPRSDLLARAVRYEESWWAAGTESTKALGQVRGSTRKPFPQKGRGKARVGTIRAPQWRGGYRVHGPRPHDKSTDIPRNVYDQAIRSALSAKFAQDQLHIVDSLSMSTDKKIALFERLHALSLNGKRVYFMYGNEEPEVELIQAANKFKKRAAVHDKGLPAEKALLVTSARQVAVSPVLENEYLVLDKMAVEVLEEMYHVD</sequence>
<dbReference type="OrthoDB" id="275876at2759"/>
<dbReference type="PANTHER" id="PTHR10746:SF6">
    <property type="entry name" value="LARGE RIBOSOMAL SUBUNIT PROTEIN UL4M"/>
    <property type="match status" value="1"/>
</dbReference>
<dbReference type="InterPro" id="IPR002136">
    <property type="entry name" value="Ribosomal_uL4"/>
</dbReference>
<dbReference type="PANTHER" id="PTHR10746">
    <property type="entry name" value="50S RIBOSOMAL PROTEIN L4"/>
    <property type="match status" value="1"/>
</dbReference>
<evidence type="ECO:0000313" key="7">
    <source>
        <dbReference type="Proteomes" id="UP000053201"/>
    </source>
</evidence>
<evidence type="ECO:0000256" key="1">
    <source>
        <dbReference type="ARBA" id="ARBA00010528"/>
    </source>
</evidence>
<accession>A0A0L0HLR4</accession>
<evidence type="ECO:0000256" key="4">
    <source>
        <dbReference type="ARBA" id="ARBA00040565"/>
    </source>
</evidence>
<dbReference type="OMA" id="WIENTDA"/>
<dbReference type="AlphaFoldDB" id="A0A0L0HLR4"/>
<proteinExistence type="inferred from homology"/>
<dbReference type="SUPFAM" id="SSF52166">
    <property type="entry name" value="Ribosomal protein L4"/>
    <property type="match status" value="1"/>
</dbReference>
<dbReference type="GO" id="GO:0005840">
    <property type="term" value="C:ribosome"/>
    <property type="evidence" value="ECO:0007669"/>
    <property type="project" value="UniProtKB-KW"/>
</dbReference>
<dbReference type="Gene3D" id="3.40.1370.10">
    <property type="match status" value="1"/>
</dbReference>
<gene>
    <name evidence="6" type="ORF">SPPG_03543</name>
</gene>
<dbReference type="Proteomes" id="UP000053201">
    <property type="component" value="Unassembled WGS sequence"/>
</dbReference>
<dbReference type="InterPro" id="IPR023574">
    <property type="entry name" value="Ribosomal_uL4_dom_sf"/>
</dbReference>
<dbReference type="STRING" id="645134.A0A0L0HLR4"/>
<reference evidence="6 7" key="1">
    <citation type="submission" date="2009-08" db="EMBL/GenBank/DDBJ databases">
        <title>The Genome Sequence of Spizellomyces punctatus strain DAOM BR117.</title>
        <authorList>
            <consortium name="The Broad Institute Genome Sequencing Platform"/>
            <person name="Russ C."/>
            <person name="Cuomo C."/>
            <person name="Shea T."/>
            <person name="Young S.K."/>
            <person name="Zeng Q."/>
            <person name="Koehrsen M."/>
            <person name="Haas B."/>
            <person name="Borodovsky M."/>
            <person name="Guigo R."/>
            <person name="Alvarado L."/>
            <person name="Berlin A."/>
            <person name="Bochicchio J."/>
            <person name="Borenstein D."/>
            <person name="Chapman S."/>
            <person name="Chen Z."/>
            <person name="Engels R."/>
            <person name="Freedman E."/>
            <person name="Gellesch M."/>
            <person name="Goldberg J."/>
            <person name="Griggs A."/>
            <person name="Gujja S."/>
            <person name="Heiman D."/>
            <person name="Hepburn T."/>
            <person name="Howarth C."/>
            <person name="Jen D."/>
            <person name="Larson L."/>
            <person name="Lewis B."/>
            <person name="Mehta T."/>
            <person name="Park D."/>
            <person name="Pearson M."/>
            <person name="Roberts A."/>
            <person name="Saif S."/>
            <person name="Shenoy N."/>
            <person name="Sisk P."/>
            <person name="Stolte C."/>
            <person name="Sykes S."/>
            <person name="Thomson T."/>
            <person name="Walk T."/>
            <person name="White J."/>
            <person name="Yandava C."/>
            <person name="Burger G."/>
            <person name="Gray M.W."/>
            <person name="Holland P.W.H."/>
            <person name="King N."/>
            <person name="Lang F.B.F."/>
            <person name="Roger A.J."/>
            <person name="Ruiz-Trillo I."/>
            <person name="Lander E."/>
            <person name="Nusbaum C."/>
        </authorList>
    </citation>
    <scope>NUCLEOTIDE SEQUENCE [LARGE SCALE GENOMIC DNA]</scope>
    <source>
        <strain evidence="6 7">DAOM BR117</strain>
    </source>
</reference>
<dbReference type="GO" id="GO:1990904">
    <property type="term" value="C:ribonucleoprotein complex"/>
    <property type="evidence" value="ECO:0007669"/>
    <property type="project" value="UniProtKB-KW"/>
</dbReference>
<evidence type="ECO:0000256" key="2">
    <source>
        <dbReference type="ARBA" id="ARBA00022980"/>
    </source>
</evidence>
<dbReference type="eggNOG" id="KOG1624">
    <property type="taxonomic scope" value="Eukaryota"/>
</dbReference>
<evidence type="ECO:0000256" key="3">
    <source>
        <dbReference type="ARBA" id="ARBA00023274"/>
    </source>
</evidence>
<keyword evidence="2 6" id="KW-0689">Ribosomal protein</keyword>